<evidence type="ECO:0000313" key="5">
    <source>
        <dbReference type="Proteomes" id="UP000342249"/>
    </source>
</evidence>
<reference evidence="4 5" key="1">
    <citation type="journal article" date="2019" name="Lett. Appl. Microbiol.">
        <title>A case of 'blown pack' spoilage of vacuum-packaged pork likely associated with Clostridium estertheticum in Canada.</title>
        <authorList>
            <person name="Zhang P."/>
            <person name="Ward P."/>
            <person name="McMullen L.M."/>
            <person name="Yang X."/>
        </authorList>
    </citation>
    <scope>NUCLEOTIDE SEQUENCE [LARGE SCALE GENOMIC DNA]</scope>
    <source>
        <strain evidence="4 5">MA19</strain>
    </source>
</reference>
<dbReference type="InterPro" id="IPR001647">
    <property type="entry name" value="HTH_TetR"/>
</dbReference>
<dbReference type="GO" id="GO:0003677">
    <property type="term" value="F:DNA binding"/>
    <property type="evidence" value="ECO:0007669"/>
    <property type="project" value="UniProtKB-UniRule"/>
</dbReference>
<evidence type="ECO:0000256" key="1">
    <source>
        <dbReference type="ARBA" id="ARBA00023125"/>
    </source>
</evidence>
<dbReference type="Gene3D" id="1.10.357.10">
    <property type="entry name" value="Tetracycline Repressor, domain 2"/>
    <property type="match status" value="1"/>
</dbReference>
<comment type="caution">
    <text evidence="4">The sequence shown here is derived from an EMBL/GenBank/DDBJ whole genome shotgun (WGS) entry which is preliminary data.</text>
</comment>
<dbReference type="InterPro" id="IPR050624">
    <property type="entry name" value="HTH-type_Tx_Regulator"/>
</dbReference>
<evidence type="ECO:0000259" key="3">
    <source>
        <dbReference type="PROSITE" id="PS50977"/>
    </source>
</evidence>
<feature type="domain" description="HTH tetR-type" evidence="3">
    <location>
        <begin position="23"/>
        <end position="83"/>
    </location>
</feature>
<dbReference type="SUPFAM" id="SSF46689">
    <property type="entry name" value="Homeodomain-like"/>
    <property type="match status" value="1"/>
</dbReference>
<accession>A0A5N7IZY0</accession>
<dbReference type="PRINTS" id="PR00455">
    <property type="entry name" value="HTHTETR"/>
</dbReference>
<evidence type="ECO:0000313" key="4">
    <source>
        <dbReference type="EMBL" id="MPQ62044.1"/>
    </source>
</evidence>
<gene>
    <name evidence="4" type="ORF">E4V82_07955</name>
</gene>
<dbReference type="Pfam" id="PF00440">
    <property type="entry name" value="TetR_N"/>
    <property type="match status" value="1"/>
</dbReference>
<dbReference type="InterPro" id="IPR009057">
    <property type="entry name" value="Homeodomain-like_sf"/>
</dbReference>
<sequence length="205" mass="24544">MNKIFILKGDEEMPKIYSQEKRQEIREQIMDMGLELIKQYGMRKMSIEQITKKVGIAQGTFYNFFDSKEMLVYGLANAYQERINQKVEEIIQIKGYLDREDLRKLYSGMILKDEDNVYRFLKREDIQTFLTRLPSDCLNKISDAKMQMEKNLRYVNEKKEKYDLDAILNWIQVMNLVVENKDILVETGIEKIVHRMIENMLDEIF</sequence>
<dbReference type="PROSITE" id="PS50977">
    <property type="entry name" value="HTH_TETR_2"/>
    <property type="match status" value="1"/>
</dbReference>
<protein>
    <submittedName>
        <fullName evidence="4">TetR/AcrR family transcriptional regulator</fullName>
    </submittedName>
</protein>
<feature type="DNA-binding region" description="H-T-H motif" evidence="2">
    <location>
        <begin position="46"/>
        <end position="65"/>
    </location>
</feature>
<name>A0A5N7IZY0_9CLOT</name>
<keyword evidence="1 2" id="KW-0238">DNA-binding</keyword>
<dbReference type="InterPro" id="IPR023772">
    <property type="entry name" value="DNA-bd_HTH_TetR-type_CS"/>
</dbReference>
<dbReference type="PANTHER" id="PTHR43479:SF11">
    <property type="entry name" value="ACREF_ENVCD OPERON REPRESSOR-RELATED"/>
    <property type="match status" value="1"/>
</dbReference>
<evidence type="ECO:0000256" key="2">
    <source>
        <dbReference type="PROSITE-ProRule" id="PRU00335"/>
    </source>
</evidence>
<dbReference type="PROSITE" id="PS01081">
    <property type="entry name" value="HTH_TETR_1"/>
    <property type="match status" value="1"/>
</dbReference>
<dbReference type="Proteomes" id="UP000342249">
    <property type="component" value="Unassembled WGS sequence"/>
</dbReference>
<dbReference type="PANTHER" id="PTHR43479">
    <property type="entry name" value="ACREF/ENVCD OPERON REPRESSOR-RELATED"/>
    <property type="match status" value="1"/>
</dbReference>
<dbReference type="AlphaFoldDB" id="A0A5N7IZY0"/>
<dbReference type="EMBL" id="SPSF01000018">
    <property type="protein sequence ID" value="MPQ62044.1"/>
    <property type="molecule type" value="Genomic_DNA"/>
</dbReference>
<proteinExistence type="predicted"/>
<organism evidence="4 5">
    <name type="scientific">Clostridium estertheticum</name>
    <dbReference type="NCBI Taxonomy" id="238834"/>
    <lineage>
        <taxon>Bacteria</taxon>
        <taxon>Bacillati</taxon>
        <taxon>Bacillota</taxon>
        <taxon>Clostridia</taxon>
        <taxon>Eubacteriales</taxon>
        <taxon>Clostridiaceae</taxon>
        <taxon>Clostridium</taxon>
    </lineage>
</organism>